<dbReference type="InterPro" id="IPR051397">
    <property type="entry name" value="Zn-ADH-like_protein"/>
</dbReference>
<gene>
    <name evidence="2" type="ORF">GCM10010412_064720</name>
</gene>
<dbReference type="InterPro" id="IPR011032">
    <property type="entry name" value="GroES-like_sf"/>
</dbReference>
<keyword evidence="3" id="KW-1185">Reference proteome</keyword>
<dbReference type="PANTHER" id="PTHR43677:SF11">
    <property type="entry name" value="ZINC-CONTAINING ALCOHOL DEHYDROGENASE"/>
    <property type="match status" value="1"/>
</dbReference>
<dbReference type="SUPFAM" id="SSF50129">
    <property type="entry name" value="GroES-like"/>
    <property type="match status" value="1"/>
</dbReference>
<dbReference type="EMBL" id="BAAATE010000021">
    <property type="protein sequence ID" value="GAA2680485.1"/>
    <property type="molecule type" value="Genomic_DNA"/>
</dbReference>
<feature type="domain" description="Enoyl reductase (ER)" evidence="1">
    <location>
        <begin position="15"/>
        <end position="317"/>
    </location>
</feature>
<evidence type="ECO:0000313" key="3">
    <source>
        <dbReference type="Proteomes" id="UP001501666"/>
    </source>
</evidence>
<organism evidence="2 3">
    <name type="scientific">Nonomuraea recticatena</name>
    <dbReference type="NCBI Taxonomy" id="46178"/>
    <lineage>
        <taxon>Bacteria</taxon>
        <taxon>Bacillati</taxon>
        <taxon>Actinomycetota</taxon>
        <taxon>Actinomycetes</taxon>
        <taxon>Streptosporangiales</taxon>
        <taxon>Streptosporangiaceae</taxon>
        <taxon>Nonomuraea</taxon>
    </lineage>
</organism>
<reference evidence="3" key="1">
    <citation type="journal article" date="2019" name="Int. J. Syst. Evol. Microbiol.">
        <title>The Global Catalogue of Microorganisms (GCM) 10K type strain sequencing project: providing services to taxonomists for standard genome sequencing and annotation.</title>
        <authorList>
            <consortium name="The Broad Institute Genomics Platform"/>
            <consortium name="The Broad Institute Genome Sequencing Center for Infectious Disease"/>
            <person name="Wu L."/>
            <person name="Ma J."/>
        </authorList>
    </citation>
    <scope>NUCLEOTIDE SEQUENCE [LARGE SCALE GENOMIC DNA]</scope>
    <source>
        <strain evidence="3">JCM 6835</strain>
    </source>
</reference>
<dbReference type="Gene3D" id="3.40.50.720">
    <property type="entry name" value="NAD(P)-binding Rossmann-like Domain"/>
    <property type="match status" value="1"/>
</dbReference>
<dbReference type="Gene3D" id="3.90.180.10">
    <property type="entry name" value="Medium-chain alcohol dehydrogenases, catalytic domain"/>
    <property type="match status" value="2"/>
</dbReference>
<dbReference type="SUPFAM" id="SSF51735">
    <property type="entry name" value="NAD(P)-binding Rossmann-fold domains"/>
    <property type="match status" value="1"/>
</dbReference>
<comment type="caution">
    <text evidence="2">The sequence shown here is derived from an EMBL/GenBank/DDBJ whole genome shotgun (WGS) entry which is preliminary data.</text>
</comment>
<sequence>MVKQTIFWEATMHAAVISAADAPPVYRDHPDPAPRRGDEMVVEVLAAGLHHLTRAKANGSHYSSSGGYPLVPGVDGVVRDQEGNLRYVALDDTPLGTFADRTLIDPHRSVILPDGIDPVKIAAAMNPAMSSWVALRRRVDFHAGQRVLVLGATGNAGRMAVQIAKLFGAGQVIAVGRDTARLKALTALGADETITFDQIGHAADVDVVIDYVWGEPAAGAMMAMLTARSDRTAPLAWIQIGSLTGQTAPVPSVALRSARLQIVGSGIGSVPARDFLAELPELASAVAAGAIDVRARTVPLAQVAQAWTAETDDRIVVVP</sequence>
<dbReference type="InterPro" id="IPR013149">
    <property type="entry name" value="ADH-like_C"/>
</dbReference>
<name>A0ABP6F3T7_9ACTN</name>
<dbReference type="InterPro" id="IPR020843">
    <property type="entry name" value="ER"/>
</dbReference>
<dbReference type="InterPro" id="IPR036291">
    <property type="entry name" value="NAD(P)-bd_dom_sf"/>
</dbReference>
<evidence type="ECO:0000313" key="2">
    <source>
        <dbReference type="EMBL" id="GAA2680485.1"/>
    </source>
</evidence>
<evidence type="ECO:0000259" key="1">
    <source>
        <dbReference type="SMART" id="SM00829"/>
    </source>
</evidence>
<protein>
    <submittedName>
        <fullName evidence="2">Zinc-binding alcohol dehydrogenase family protein</fullName>
    </submittedName>
</protein>
<dbReference type="Proteomes" id="UP001501666">
    <property type="component" value="Unassembled WGS sequence"/>
</dbReference>
<dbReference type="Pfam" id="PF00107">
    <property type="entry name" value="ADH_zinc_N"/>
    <property type="match status" value="1"/>
</dbReference>
<proteinExistence type="predicted"/>
<dbReference type="SMART" id="SM00829">
    <property type="entry name" value="PKS_ER"/>
    <property type="match status" value="1"/>
</dbReference>
<dbReference type="PANTHER" id="PTHR43677">
    <property type="entry name" value="SHORT-CHAIN DEHYDROGENASE/REDUCTASE"/>
    <property type="match status" value="1"/>
</dbReference>
<accession>A0ABP6F3T7</accession>